<keyword evidence="8 15" id="KW-0347">Helicase</keyword>
<evidence type="ECO:0000256" key="6">
    <source>
        <dbReference type="ARBA" id="ARBA00022741"/>
    </source>
</evidence>
<organismHost>
    <name type="scientific">Homo sapiens</name>
    <name type="common">Human</name>
    <dbReference type="NCBI Taxonomy" id="9606"/>
</organismHost>
<keyword evidence="9 15" id="KW-0067">ATP-binding</keyword>
<dbReference type="Pfam" id="PF20450">
    <property type="entry name" value="PPV_E1_DBD"/>
    <property type="match status" value="1"/>
</dbReference>
<evidence type="ECO:0000256" key="1">
    <source>
        <dbReference type="ARBA" id="ARBA00004147"/>
    </source>
</evidence>
<dbReference type="InterPro" id="IPR037102">
    <property type="entry name" value="Znf_lg_T-Ag_D1_dom_sf"/>
</dbReference>
<dbReference type="InterPro" id="IPR016393">
    <property type="entry name" value="Rep_E1_papillomaV"/>
</dbReference>
<reference evidence="20" key="2">
    <citation type="submission" date="2020-07" db="EMBL/GenBank/DDBJ databases">
        <authorList>
            <person name="Wienecke-Baldacchino K A."/>
        </authorList>
    </citation>
    <scope>NUCLEOTIDE SEQUENCE</scope>
    <source>
        <strain evidence="20">LNS3106824_HPV34</strain>
    </source>
</reference>
<evidence type="ECO:0000256" key="8">
    <source>
        <dbReference type="ARBA" id="ARBA00022806"/>
    </source>
</evidence>
<keyword evidence="3 15" id="KW-0597">Phosphoprotein</keyword>
<dbReference type="InterPro" id="IPR046935">
    <property type="entry name" value="PPV_E1_DBD_sf"/>
</dbReference>
<evidence type="ECO:0000313" key="21">
    <source>
        <dbReference type="Proteomes" id="UP000174322"/>
    </source>
</evidence>
<dbReference type="PIRSF" id="PIRSF003383">
    <property type="entry name" value="Rep_E1_papillomaV"/>
    <property type="match status" value="1"/>
</dbReference>
<keyword evidence="7 15" id="KW-0378">Hydrolase</keyword>
<evidence type="ECO:0000256" key="2">
    <source>
        <dbReference type="ARBA" id="ARBA00022518"/>
    </source>
</evidence>
<evidence type="ECO:0000256" key="13">
    <source>
        <dbReference type="ARBA" id="ARBA00048988"/>
    </source>
</evidence>
<evidence type="ECO:0000256" key="11">
    <source>
        <dbReference type="ARBA" id="ARBA00023235"/>
    </source>
</evidence>
<keyword evidence="11 15" id="KW-0413">Isomerase</keyword>
<keyword evidence="10 15" id="KW-0238">DNA-binding</keyword>
<evidence type="ECO:0000256" key="15">
    <source>
        <dbReference type="HAMAP-Rule" id="MF_04000"/>
    </source>
</evidence>
<feature type="modified residue" description="Phosphoserine; by host" evidence="15">
    <location>
        <position position="90"/>
    </location>
</feature>
<proteinExistence type="inferred from homology"/>
<evidence type="ECO:0000256" key="7">
    <source>
        <dbReference type="ARBA" id="ARBA00022801"/>
    </source>
</evidence>
<dbReference type="GO" id="GO:0005524">
    <property type="term" value="F:ATP binding"/>
    <property type="evidence" value="ECO:0007669"/>
    <property type="project" value="UniProtKB-UniRule"/>
</dbReference>
<dbReference type="Gene3D" id="3.40.50.300">
    <property type="entry name" value="P-loop containing nucleotide triphosphate hydrolases"/>
    <property type="match status" value="1"/>
</dbReference>
<comment type="caution">
    <text evidence="15">Lacks conserved residue(s) required for the propagation of feature annotation.</text>
</comment>
<keyword evidence="15" id="KW-0832">Ubl conjugation</keyword>
<dbReference type="InterPro" id="IPR046832">
    <property type="entry name" value="PPV_E1_DBD"/>
</dbReference>
<comment type="PTM">
    <text evidence="15">Sumoylated.</text>
</comment>
<evidence type="ECO:0000259" key="18">
    <source>
        <dbReference type="PROSITE" id="PS51206"/>
    </source>
</evidence>
<evidence type="ECO:0000313" key="20">
    <source>
        <dbReference type="EMBL" id="CAD1807192.1"/>
    </source>
</evidence>
<evidence type="ECO:0000256" key="3">
    <source>
        <dbReference type="ARBA" id="ARBA00022553"/>
    </source>
</evidence>
<evidence type="ECO:0000256" key="4">
    <source>
        <dbReference type="ARBA" id="ARBA00022562"/>
    </source>
</evidence>
<dbReference type="GO" id="GO:0043138">
    <property type="term" value="F:3'-5' DNA helicase activity"/>
    <property type="evidence" value="ECO:0007669"/>
    <property type="project" value="UniProtKB-UniRule"/>
</dbReference>
<keyword evidence="4 15" id="KW-1048">Host nucleus</keyword>
<feature type="compositionally biased region" description="Polar residues" evidence="17">
    <location>
        <begin position="153"/>
        <end position="176"/>
    </location>
</feature>
<dbReference type="Pfam" id="PF00524">
    <property type="entry name" value="PPV_E1_N"/>
    <property type="match status" value="1"/>
</dbReference>
<organism evidence="19 21">
    <name type="scientific">Human papillomavirus type 34</name>
    <dbReference type="NCBI Taxonomy" id="333764"/>
    <lineage>
        <taxon>Viruses</taxon>
        <taxon>Monodnaviria</taxon>
        <taxon>Shotokuvirae</taxon>
        <taxon>Cossaviricota</taxon>
        <taxon>Papovaviricetes</taxon>
        <taxon>Zurhausenvirales</taxon>
        <taxon>Papillomaviridae</taxon>
        <taxon>Firstpapillomavirinae</taxon>
        <taxon>Alphapapillomavirus</taxon>
        <taxon>Alphapapillomavirus 11</taxon>
    </lineage>
</organism>
<dbReference type="GO" id="GO:0003677">
    <property type="term" value="F:DNA binding"/>
    <property type="evidence" value="ECO:0007669"/>
    <property type="project" value="UniProtKB-UniRule"/>
</dbReference>
<dbReference type="HAMAP" id="MF_04000">
    <property type="entry name" value="PPV_E1"/>
    <property type="match status" value="1"/>
</dbReference>
<comment type="subcellular location">
    <subcellularLocation>
        <location evidence="1 15">Host nucleus</location>
    </subcellularLocation>
</comment>
<dbReference type="InterPro" id="IPR027417">
    <property type="entry name" value="P-loop_NTPase"/>
</dbReference>
<keyword evidence="6 15" id="KW-0547">Nucleotide-binding</keyword>
<feature type="compositionally biased region" description="Basic residues" evidence="17">
    <location>
        <begin position="97"/>
        <end position="107"/>
    </location>
</feature>
<accession>A0A0N7I6T4</accession>
<dbReference type="InterPro" id="IPR014015">
    <property type="entry name" value="Helicase_SF3_DNA-vir"/>
</dbReference>
<dbReference type="GO" id="GO:0006260">
    <property type="term" value="P:DNA replication"/>
    <property type="evidence" value="ECO:0007669"/>
    <property type="project" value="UniProtKB-UniRule"/>
</dbReference>
<evidence type="ECO:0000256" key="10">
    <source>
        <dbReference type="ARBA" id="ARBA00023125"/>
    </source>
</evidence>
<feature type="modified residue" description="Phosphoserine; by host" evidence="15">
    <location>
        <position position="94"/>
    </location>
</feature>
<comment type="PTM">
    <text evidence="15">Phosphorylated.</text>
</comment>
<evidence type="ECO:0000256" key="5">
    <source>
        <dbReference type="ARBA" id="ARBA00022705"/>
    </source>
</evidence>
<dbReference type="EC" id="5.6.2.4" evidence="15 16"/>
<feature type="region of interest" description="Disordered" evidence="17">
    <location>
        <begin position="144"/>
        <end position="176"/>
    </location>
</feature>
<feature type="short sequence motif" description="Nuclear localization signal" evidence="15">
    <location>
        <begin position="84"/>
        <end position="86"/>
    </location>
</feature>
<evidence type="ECO:0000256" key="9">
    <source>
        <dbReference type="ARBA" id="ARBA00022840"/>
    </source>
</evidence>
<dbReference type="Proteomes" id="UP000174322">
    <property type="component" value="Genome"/>
</dbReference>
<comment type="catalytic activity">
    <reaction evidence="12 15">
        <text>Couples ATP hydrolysis with the unwinding of duplex DNA by translocating in the 3'-5' direction.</text>
        <dbReference type="EC" id="5.6.2.4"/>
    </reaction>
</comment>
<dbReference type="EMBL" id="LR861862">
    <property type="protein sequence ID" value="CAD1807192.1"/>
    <property type="molecule type" value="Genomic_DNA"/>
</dbReference>
<dbReference type="InterPro" id="IPR014000">
    <property type="entry name" value="PPV_DNA_helicase_E1_N"/>
</dbReference>
<dbReference type="Gene3D" id="3.40.1310.10">
    <property type="match status" value="1"/>
</dbReference>
<dbReference type="EMBL" id="KF436817">
    <property type="protein sequence ID" value="ALJ32494.1"/>
    <property type="molecule type" value="Genomic_DNA"/>
</dbReference>
<feature type="binding site" evidence="15">
    <location>
        <begin position="475"/>
        <end position="482"/>
    </location>
    <ligand>
        <name>ATP</name>
        <dbReference type="ChEBI" id="CHEBI:30616"/>
    </ligand>
</feature>
<dbReference type="SUPFAM" id="SSF52540">
    <property type="entry name" value="P-loop containing nucleoside triphosphate hydrolases"/>
    <property type="match status" value="1"/>
</dbReference>
<dbReference type="GO" id="GO:0042025">
    <property type="term" value="C:host cell nucleus"/>
    <property type="evidence" value="ECO:0007669"/>
    <property type="project" value="UniProtKB-SubCell"/>
</dbReference>
<dbReference type="GO" id="GO:0016817">
    <property type="term" value="F:hydrolase activity, acting on acid anhydrides"/>
    <property type="evidence" value="ECO:0007669"/>
    <property type="project" value="InterPro"/>
</dbReference>
<sequence length="647" mass="73336">MADSGNWEGRCSGWFNVEAIVERKTGDAIPADENYDGEDTEDSEMGDFIDNAHISNIYSQQEIAQALYHSQQVNADNEAIRVLKRKFAGSTGSSPNSKRHALKHKQRSPQILTIRDNNTTSTQLLCEEQDSGYGNTEVETYERQVPGPGGCLQCNSSSDNGSQMASPGETNSGSSSISNMDIDMESTPITDITNILKSSNVKATLLAKFKQVYGLSYMELVRPYKSDKTHCQDWVCAVFGVVPSLAESLKSLLTQYCLYIHLQCLTCSWGIIVLLLARFKCNKNRLTVQKLLNGLLNVTQEYMLIEPPRLRSTPCALYWYKTSLSNISETVGEVPEWIKRQTVVQHSLDDCQFDLSQMVQWAFDNDITNDCEIAYRYALLASEDSNAAAFLKSNAQAKYVKDCGTMCRHYKAAERKQMTMSQWITHRCDLIDDGGDWRHIVQFLRYQQVEFVPFLIALKQFLKGIPKQNCIVIYGPPDTGKSHFGMSLMNFMQGVVISYVNSNSHFWLSPLADAKMALLDDATPACWTYIDRYLRNALDGNPMCLDRKHKHLLQIKCPPLLITSNTNPKADDTWKYLHSRMKVFTFLHPFPFDSNGNPLYQLTNENWKAFFTKTWSKLDLTEDDDKENDGDTVQTFKCVPGRNPRTV</sequence>
<keyword evidence="5 15" id="KW-0235">DNA replication</keyword>
<dbReference type="PROSITE" id="PS51206">
    <property type="entry name" value="SF3_HELICASE_1"/>
    <property type="match status" value="1"/>
</dbReference>
<dbReference type="Gene3D" id="1.10.10.510">
    <property type="entry name" value="Zinc finger, large T-antigen D1 domain"/>
    <property type="match status" value="1"/>
</dbReference>
<comment type="similarity">
    <text evidence="15 16">Belongs to the papillomaviridae E1 protein family.</text>
</comment>
<feature type="region of interest" description="DNA-binding region" evidence="15">
    <location>
        <begin position="184"/>
        <end position="350"/>
    </location>
</feature>
<comment type="subunit">
    <text evidence="15">Can form hexamers. Interacts with E2 protein; this interaction increases E1 DNA binding specificity. Interacts with host DNA polymerase subunit POLA2. Interacts with host single stranded DNA-binding protein RPA1. Interacts with host TOP1; this interaction stimulates the enzymatic activity of TOP1.</text>
</comment>
<keyword evidence="2 15" id="KW-0244">Early protein</keyword>
<comment type="function">
    <text evidence="16">ATP-dependent DNA helicase required for initiation of viral DNA replication. It forms a complex with the viral E2 protein. The E1-E2 complex binds to the replication origin which contains binding sites for both proteins.</text>
</comment>
<feature type="modified residue" description="Phosphoserine; by host" evidence="15">
    <location>
        <position position="108"/>
    </location>
</feature>
<feature type="domain" description="SF3 helicase" evidence="18">
    <location>
        <begin position="449"/>
        <end position="599"/>
    </location>
</feature>
<name>A0A0N7I6T4_HPV34</name>
<protein>
    <recommendedName>
        <fullName evidence="15 16">Replication protein E1</fullName>
        <ecNumber evidence="15 16">5.6.2.4</ecNumber>
    </recommendedName>
    <alternativeName>
        <fullName evidence="15">ATP-dependent helicase E1</fullName>
    </alternativeName>
    <alternativeName>
        <fullName evidence="15">DNA 3'-5' helicase E1</fullName>
    </alternativeName>
</protein>
<evidence type="ECO:0000256" key="17">
    <source>
        <dbReference type="SAM" id="MobiDB-lite"/>
    </source>
</evidence>
<comment type="catalytic activity">
    <reaction evidence="13 15 16">
        <text>ATP + H2O = ADP + phosphate + H(+)</text>
        <dbReference type="Rhea" id="RHEA:13065"/>
        <dbReference type="ChEBI" id="CHEBI:15377"/>
        <dbReference type="ChEBI" id="CHEBI:15378"/>
        <dbReference type="ChEBI" id="CHEBI:30616"/>
        <dbReference type="ChEBI" id="CHEBI:43474"/>
        <dbReference type="ChEBI" id="CHEBI:456216"/>
        <dbReference type="EC" id="5.6.2.4"/>
    </reaction>
</comment>
<evidence type="ECO:0000256" key="12">
    <source>
        <dbReference type="ARBA" id="ARBA00034617"/>
    </source>
</evidence>
<dbReference type="Pfam" id="PF00519">
    <property type="entry name" value="PPV_E1_C"/>
    <property type="match status" value="1"/>
</dbReference>
<gene>
    <name evidence="15 19" type="primary">E1</name>
</gene>
<feature type="modified residue" description="Phosphoserine; by host" evidence="15">
    <location>
        <position position="121"/>
    </location>
</feature>
<evidence type="ECO:0000256" key="14">
    <source>
        <dbReference type="ARBA" id="ARBA00093297"/>
    </source>
</evidence>
<evidence type="ECO:0000256" key="16">
    <source>
        <dbReference type="PIRNR" id="PIRNR003383"/>
    </source>
</evidence>
<dbReference type="InterPro" id="IPR001177">
    <property type="entry name" value="PPV_DNA_helicase_E1_C"/>
</dbReference>
<keyword evidence="15" id="KW-1017">Isopeptide bond</keyword>
<dbReference type="SUPFAM" id="SSF55464">
    <property type="entry name" value="Origin of replication-binding domain, RBD-like"/>
    <property type="match status" value="1"/>
</dbReference>
<feature type="region of interest" description="Disordered" evidence="17">
    <location>
        <begin position="87"/>
        <end position="108"/>
    </location>
</feature>
<feature type="cross-link" description="Glycyl lysine isopeptide (Lys-Gly) (interchain with G-Cter in SUMO)" evidence="15">
    <location>
        <position position="556"/>
    </location>
</feature>
<comment type="function">
    <text evidence="14 15">ATP-dependent DNA 3'-5' helicase required for initiation of viral DNA replication. It forms a complex with the viral E2 protein. The E1-E2 complex binds to the replication origin which contains binding sites for both proteins. During the initial step, a dimer of E1 interacts with a dimer of protein E2 leading to a complex that binds the viral origin of replication with high specificity. Then, a second dimer of E1 displaces the E2 dimer in an ATP-dependent manner to form the E1 tetramer. Following this, two E1 monomers are added to each half of the site, which results in the formation of two E1 trimers on the viral ori. Subsequently, two hexamers will be created. The double hexamer acts as a bi-directional helicase machinery and unwinds the viral DNA and then recruits the host DNA polymerase to start replication.</text>
</comment>
<reference evidence="19 21" key="1">
    <citation type="journal article" date="2013" name="Virology">
        <title>Human papillomavirus genome variants.</title>
        <authorList>
            <person name="Burk R.D."/>
            <person name="Harari A."/>
            <person name="Chen Z."/>
        </authorList>
    </citation>
    <scope>NUCLEOTIDE SEQUENCE [LARGE SCALE GENOMIC DNA]</scope>
    <source>
        <strain evidence="19">Qv31706</strain>
    </source>
</reference>
<evidence type="ECO:0000313" key="19">
    <source>
        <dbReference type="EMBL" id="ALJ32494.1"/>
    </source>
</evidence>